<comment type="caution">
    <text evidence="4">The sequence shown here is derived from an EMBL/GenBank/DDBJ whole genome shotgun (WGS) entry which is preliminary data.</text>
</comment>
<dbReference type="EMBL" id="JARYGX010000003">
    <property type="protein sequence ID" value="MDH7451582.1"/>
    <property type="molecule type" value="Genomic_DNA"/>
</dbReference>
<gene>
    <name evidence="4" type="ORF">QF205_00610</name>
</gene>
<protein>
    <submittedName>
        <fullName evidence="4">Glycine zipper 2TM domain-containing protein</fullName>
    </submittedName>
</protein>
<dbReference type="PANTHER" id="PTHR35603:SF2">
    <property type="entry name" value="OUTER MEMBRANE LIPOPROTEIN"/>
    <property type="match status" value="1"/>
</dbReference>
<evidence type="ECO:0000256" key="2">
    <source>
        <dbReference type="ARBA" id="ARBA00023136"/>
    </source>
</evidence>
<dbReference type="Proteomes" id="UP001160550">
    <property type="component" value="Unassembled WGS sequence"/>
</dbReference>
<accession>A0ABT6MLV3</accession>
<feature type="domain" description="Glycine zipper 2TM" evidence="3">
    <location>
        <begin position="100"/>
        <end position="140"/>
    </location>
</feature>
<keyword evidence="2" id="KW-0472">Membrane</keyword>
<evidence type="ECO:0000313" key="4">
    <source>
        <dbReference type="EMBL" id="MDH7451582.1"/>
    </source>
</evidence>
<dbReference type="InterPro" id="IPR008816">
    <property type="entry name" value="Gly_zipper_2TM_dom"/>
</dbReference>
<proteinExistence type="predicted"/>
<dbReference type="Pfam" id="PF05433">
    <property type="entry name" value="Rick_17kDa_Anti"/>
    <property type="match status" value="1"/>
</dbReference>
<dbReference type="PANTHER" id="PTHR35603">
    <property type="match status" value="1"/>
</dbReference>
<evidence type="ECO:0000313" key="5">
    <source>
        <dbReference type="Proteomes" id="UP001160550"/>
    </source>
</evidence>
<dbReference type="NCBIfam" id="NF008437">
    <property type="entry name" value="PRK11280.1"/>
    <property type="match status" value="1"/>
</dbReference>
<name>A0ABT6MLV3_9GAMM</name>
<keyword evidence="5" id="KW-1185">Reference proteome</keyword>
<comment type="subcellular location">
    <subcellularLocation>
        <location evidence="1">Membrane</location>
    </subcellularLocation>
</comment>
<reference evidence="4" key="2">
    <citation type="submission" date="2023-04" db="EMBL/GenBank/DDBJ databases">
        <authorList>
            <person name="Sun J.-Q."/>
        </authorList>
    </citation>
    <scope>NUCLEOTIDE SEQUENCE</scope>
    <source>
        <strain evidence="4">CC-YY355</strain>
    </source>
</reference>
<dbReference type="RefSeq" id="WP_280940787.1">
    <property type="nucleotide sequence ID" value="NZ_JARYGX010000003.1"/>
</dbReference>
<evidence type="ECO:0000259" key="3">
    <source>
        <dbReference type="Pfam" id="PF05433"/>
    </source>
</evidence>
<evidence type="ECO:0000256" key="1">
    <source>
        <dbReference type="ARBA" id="ARBA00004370"/>
    </source>
</evidence>
<dbReference type="InterPro" id="IPR051407">
    <property type="entry name" value="Bact_OM_lipoprot/Surf_antigen"/>
</dbReference>
<sequence length="257" mass="26994">MKSNTLAIALAALLVGGVAIGAYHNSRDADPSAPGAEAAADKLEYADVIDVVPVTEKEELFATVIGSEPVRETTTSTSPREVCQDVVVQERLPERDGNKGGAIAGAVIGGLVGNQVGSGNGRKLATVAGAVGGGFAGREIDRRHVGGRVVERVDRQCRTVQDSSQSSRVVAYNVTYRNPDGTTGTMRTGDKPGDRISLGTEDRTVAYDVTYRYDGRNDTIRLLEDPGDRLPVIDGEVMARVARAGGADRSLAGDNLQ</sequence>
<organism evidence="4 5">
    <name type="scientific">Luteimonas composti</name>
    <dbReference type="NCBI Taxonomy" id="398257"/>
    <lineage>
        <taxon>Bacteria</taxon>
        <taxon>Pseudomonadati</taxon>
        <taxon>Pseudomonadota</taxon>
        <taxon>Gammaproteobacteria</taxon>
        <taxon>Lysobacterales</taxon>
        <taxon>Lysobacteraceae</taxon>
        <taxon>Luteimonas</taxon>
    </lineage>
</organism>
<reference evidence="4" key="1">
    <citation type="journal article" date="2007" name="Int. J. Syst. Evol. Microbiol.">
        <title>Luteimonas composti sp. nov., a moderately thermophilic bacterium isolated from food waste.</title>
        <authorList>
            <person name="Young C.C."/>
            <person name="Kampfer P."/>
            <person name="Chen W.M."/>
            <person name="Yen W.S."/>
            <person name="Arun A.B."/>
            <person name="Lai W.A."/>
            <person name="Shen F.T."/>
            <person name="Rekha P.D."/>
            <person name="Lin K.Y."/>
            <person name="Chou J.H."/>
        </authorList>
    </citation>
    <scope>NUCLEOTIDE SEQUENCE</scope>
    <source>
        <strain evidence="4">CC-YY355</strain>
    </source>
</reference>